<dbReference type="InterPro" id="IPR013979">
    <property type="entry name" value="TIF_beta_prop-like"/>
</dbReference>
<evidence type="ECO:0000256" key="2">
    <source>
        <dbReference type="ARBA" id="ARBA00022737"/>
    </source>
</evidence>
<dbReference type="InterPro" id="IPR001680">
    <property type="entry name" value="WD40_rpt"/>
</dbReference>
<dbReference type="GO" id="GO:0000027">
    <property type="term" value="P:ribosomal large subunit assembly"/>
    <property type="evidence" value="ECO:0007669"/>
    <property type="project" value="TreeGrafter"/>
</dbReference>
<sequence>MQNRVGNTQPRNKLPAHVRSFGFHRLSRRALCLSGLGCIVVGLGLHATGVVGAVQYVGTNYTRPAATVGQTFLVRQNNFTDAVSWSPDGKLIASGGIHAPVEIWDATSGKTVLALPSHDGVLLAWSPDSHYVVTAGGIEPPVVGNGASSSALPHAVSTATVWNVHTGTPLVTYTGMTYMNAVAWSPDGTRIALAGSDGSGPAVHIVGALSGKRFLAYHKQVVSRLAWSPDSHFLVSSIDSIIGGAFKRTLQIWNSATGAIRWSIPGAANALAWSPDGTTIAYGDSETIKLLQVKTGITSVNSVLHTGVPLLALAWSPDGHFLAAAGGSPQFPDPKGFALVKNLQTGSTIQYRGHTLTVTALAWSSSGDRLVTSSYDATVRVWDAH</sequence>
<dbReference type="InterPro" id="IPR015943">
    <property type="entry name" value="WD40/YVTN_repeat-like_dom_sf"/>
</dbReference>
<comment type="caution">
    <text evidence="5">The sequence shown here is derived from an EMBL/GenBank/DDBJ whole genome shotgun (WGS) entry which is preliminary data.</text>
</comment>
<dbReference type="SUPFAM" id="SSF50998">
    <property type="entry name" value="Quinoprotein alcohol dehydrogenase-like"/>
    <property type="match status" value="1"/>
</dbReference>
<name>A0A5A5TCT2_9CHLR</name>
<reference evidence="5 6" key="1">
    <citation type="submission" date="2019-01" db="EMBL/GenBank/DDBJ databases">
        <title>Draft genome sequence of Dictyobacter sp. Uno17.</title>
        <authorList>
            <person name="Wang C.M."/>
            <person name="Zheng Y."/>
            <person name="Sakai Y."/>
            <person name="Abe K."/>
            <person name="Yokota A."/>
            <person name="Yabe S."/>
        </authorList>
    </citation>
    <scope>NUCLEOTIDE SEQUENCE [LARGE SCALE GENOMIC DNA]</scope>
    <source>
        <strain evidence="5 6">Uno17</strain>
    </source>
</reference>
<keyword evidence="2" id="KW-0677">Repeat</keyword>
<dbReference type="Gene3D" id="2.130.10.10">
    <property type="entry name" value="YVTN repeat-like/Quinoprotein amine dehydrogenase"/>
    <property type="match status" value="3"/>
</dbReference>
<dbReference type="PANTHER" id="PTHR19848:SF0">
    <property type="entry name" value="NOTCHLESS PROTEIN HOMOLOG 1"/>
    <property type="match status" value="1"/>
</dbReference>
<proteinExistence type="predicted"/>
<dbReference type="OrthoDB" id="150317at2"/>
<gene>
    <name evidence="5" type="ORF">KDI_23080</name>
</gene>
<dbReference type="RefSeq" id="WP_149401721.1">
    <property type="nucleotide sequence ID" value="NZ_BIXY01000029.1"/>
</dbReference>
<evidence type="ECO:0000256" key="1">
    <source>
        <dbReference type="ARBA" id="ARBA00022574"/>
    </source>
</evidence>
<dbReference type="Pfam" id="PF00400">
    <property type="entry name" value="WD40"/>
    <property type="match status" value="4"/>
</dbReference>
<feature type="repeat" description="WD" evidence="3">
    <location>
        <begin position="73"/>
        <end position="114"/>
    </location>
</feature>
<organism evidence="5 6">
    <name type="scientific">Dictyobacter arantiisoli</name>
    <dbReference type="NCBI Taxonomy" id="2014874"/>
    <lineage>
        <taxon>Bacteria</taxon>
        <taxon>Bacillati</taxon>
        <taxon>Chloroflexota</taxon>
        <taxon>Ktedonobacteria</taxon>
        <taxon>Ktedonobacterales</taxon>
        <taxon>Dictyobacteraceae</taxon>
        <taxon>Dictyobacter</taxon>
    </lineage>
</organism>
<dbReference type="Proteomes" id="UP000322530">
    <property type="component" value="Unassembled WGS sequence"/>
</dbReference>
<evidence type="ECO:0000313" key="6">
    <source>
        <dbReference type="Proteomes" id="UP000322530"/>
    </source>
</evidence>
<keyword evidence="1 3" id="KW-0853">WD repeat</keyword>
<evidence type="ECO:0000313" key="5">
    <source>
        <dbReference type="EMBL" id="GCF08744.1"/>
    </source>
</evidence>
<accession>A0A5A5TCT2</accession>
<dbReference type="EMBL" id="BIXY01000029">
    <property type="protein sequence ID" value="GCF08744.1"/>
    <property type="molecule type" value="Genomic_DNA"/>
</dbReference>
<evidence type="ECO:0000259" key="4">
    <source>
        <dbReference type="Pfam" id="PF08662"/>
    </source>
</evidence>
<feature type="domain" description="Translation initiation factor beta propellor-like" evidence="4">
    <location>
        <begin position="78"/>
        <end position="136"/>
    </location>
</feature>
<keyword evidence="6" id="KW-1185">Reference proteome</keyword>
<dbReference type="AlphaFoldDB" id="A0A5A5TCT2"/>
<dbReference type="PANTHER" id="PTHR19848">
    <property type="entry name" value="WD40 REPEAT PROTEIN"/>
    <property type="match status" value="1"/>
</dbReference>
<dbReference type="InterPro" id="IPR019775">
    <property type="entry name" value="WD40_repeat_CS"/>
</dbReference>
<dbReference type="PROSITE" id="PS00678">
    <property type="entry name" value="WD_REPEATS_1"/>
    <property type="match status" value="1"/>
</dbReference>
<evidence type="ECO:0000256" key="3">
    <source>
        <dbReference type="PROSITE-ProRule" id="PRU00221"/>
    </source>
</evidence>
<dbReference type="Pfam" id="PF08662">
    <property type="entry name" value="eIF2A"/>
    <property type="match status" value="1"/>
</dbReference>
<dbReference type="InterPro" id="IPR011047">
    <property type="entry name" value="Quinoprotein_ADH-like_sf"/>
</dbReference>
<dbReference type="InterPro" id="IPR011659">
    <property type="entry name" value="WD40"/>
</dbReference>
<feature type="repeat" description="WD" evidence="3">
    <location>
        <begin position="351"/>
        <end position="385"/>
    </location>
</feature>
<dbReference type="PROSITE" id="PS50294">
    <property type="entry name" value="WD_REPEATS_REGION"/>
    <property type="match status" value="2"/>
</dbReference>
<dbReference type="SMART" id="SM00320">
    <property type="entry name" value="WD40"/>
    <property type="match status" value="6"/>
</dbReference>
<dbReference type="PROSITE" id="PS50082">
    <property type="entry name" value="WD_REPEATS_2"/>
    <property type="match status" value="2"/>
</dbReference>
<dbReference type="Pfam" id="PF07676">
    <property type="entry name" value="PD40"/>
    <property type="match status" value="1"/>
</dbReference>
<protein>
    <recommendedName>
        <fullName evidence="4">Translation initiation factor beta propellor-like domain-containing protein</fullName>
    </recommendedName>
</protein>